<dbReference type="SUPFAM" id="SSF53335">
    <property type="entry name" value="S-adenosyl-L-methionine-dependent methyltransferases"/>
    <property type="match status" value="1"/>
</dbReference>
<dbReference type="PANTHER" id="PTHR11579">
    <property type="entry name" value="PROTEIN-L-ISOASPARTATE O-METHYLTRANSFERASE"/>
    <property type="match status" value="1"/>
</dbReference>
<reference evidence="4 5" key="1">
    <citation type="submission" date="2019-09" db="EMBL/GenBank/DDBJ databases">
        <title>Salinarimonas rosea gen. nov., sp. nov., a new member of the a-2 subgroup of the Proteobacteria.</title>
        <authorList>
            <person name="Liu J."/>
        </authorList>
    </citation>
    <scope>NUCLEOTIDE SEQUENCE [LARGE SCALE GENOMIC DNA]</scope>
    <source>
        <strain evidence="4 5">BN140002</strain>
    </source>
</reference>
<comment type="caution">
    <text evidence="4">The sequence shown here is derived from an EMBL/GenBank/DDBJ whole genome shotgun (WGS) entry which is preliminary data.</text>
</comment>
<dbReference type="Pfam" id="PF01135">
    <property type="entry name" value="PCMT"/>
    <property type="match status" value="1"/>
</dbReference>
<dbReference type="RefSeq" id="WP_149821039.1">
    <property type="nucleotide sequence ID" value="NZ_VUOA01000036.1"/>
</dbReference>
<proteinExistence type="inferred from homology"/>
<evidence type="ECO:0000256" key="3">
    <source>
        <dbReference type="ARBA" id="ARBA00030757"/>
    </source>
</evidence>
<dbReference type="AlphaFoldDB" id="A0A5B2V8R8"/>
<keyword evidence="4" id="KW-0489">Methyltransferase</keyword>
<dbReference type="CDD" id="cd02440">
    <property type="entry name" value="AdoMet_MTases"/>
    <property type="match status" value="1"/>
</dbReference>
<dbReference type="InterPro" id="IPR000682">
    <property type="entry name" value="PCMT"/>
</dbReference>
<dbReference type="OrthoDB" id="9798496at2"/>
<dbReference type="PANTHER" id="PTHR11579:SF18">
    <property type="entry name" value="PROTEIN-L-ISOASPARTATE O-METHYLTRANSFERASE"/>
    <property type="match status" value="1"/>
</dbReference>
<sequence length="223" mass="24006">MTDFARVRRAMVDNQLRTYDITDIEVLSAMNQVPRELFVPKGREMLAYSDQPLVVGDAGTEGPRVMLAPMVLARLLQNLQVGPGTRVLDLAGGLGYSAAVMASMGARVVALESSEALADQARQNLARLGHPDVEVVVGPLKHGAPDKAPFDVILINGTIQQRPDAVLDQLVDEGRLGCIEGPGNRASRATLYVRAGKIYSSRPLFDAAAPVLTPFRDEPGFVF</sequence>
<name>A0A5B2V8R8_9HYPH</name>
<comment type="similarity">
    <text evidence="1">Belongs to the methyltransferase superfamily. L-isoaspartyl/D-aspartyl protein methyltransferase family.</text>
</comment>
<evidence type="ECO:0000256" key="1">
    <source>
        <dbReference type="ARBA" id="ARBA00005369"/>
    </source>
</evidence>
<dbReference type="Gene3D" id="3.40.50.150">
    <property type="entry name" value="Vaccinia Virus protein VP39"/>
    <property type="match status" value="1"/>
</dbReference>
<dbReference type="EMBL" id="VUOA01000036">
    <property type="protein sequence ID" value="KAA2235394.1"/>
    <property type="molecule type" value="Genomic_DNA"/>
</dbReference>
<keyword evidence="5" id="KW-1185">Reference proteome</keyword>
<gene>
    <name evidence="4" type="ORF">F0L46_20530</name>
</gene>
<dbReference type="InterPro" id="IPR029063">
    <property type="entry name" value="SAM-dependent_MTases_sf"/>
</dbReference>
<protein>
    <recommendedName>
        <fullName evidence="2">Protein-L-isoaspartate O-methyltransferase</fullName>
    </recommendedName>
    <alternativeName>
        <fullName evidence="3">Protein L-isoaspartyl methyltransferase</fullName>
    </alternativeName>
</protein>
<keyword evidence="4" id="KW-0808">Transferase</keyword>
<organism evidence="4 5">
    <name type="scientific">Salinarimonas soli</name>
    <dbReference type="NCBI Taxonomy" id="1638099"/>
    <lineage>
        <taxon>Bacteria</taxon>
        <taxon>Pseudomonadati</taxon>
        <taxon>Pseudomonadota</taxon>
        <taxon>Alphaproteobacteria</taxon>
        <taxon>Hyphomicrobiales</taxon>
        <taxon>Salinarimonadaceae</taxon>
        <taxon>Salinarimonas</taxon>
    </lineage>
</organism>
<dbReference type="Proteomes" id="UP000323142">
    <property type="component" value="Unassembled WGS sequence"/>
</dbReference>
<dbReference type="GO" id="GO:0032259">
    <property type="term" value="P:methylation"/>
    <property type="evidence" value="ECO:0007669"/>
    <property type="project" value="UniProtKB-KW"/>
</dbReference>
<dbReference type="GO" id="GO:0005737">
    <property type="term" value="C:cytoplasm"/>
    <property type="evidence" value="ECO:0007669"/>
    <property type="project" value="TreeGrafter"/>
</dbReference>
<dbReference type="GO" id="GO:0004719">
    <property type="term" value="F:protein-L-isoaspartate (D-aspartate) O-methyltransferase activity"/>
    <property type="evidence" value="ECO:0007669"/>
    <property type="project" value="InterPro"/>
</dbReference>
<accession>A0A5B2V8R8</accession>
<evidence type="ECO:0000313" key="4">
    <source>
        <dbReference type="EMBL" id="KAA2235394.1"/>
    </source>
</evidence>
<reference evidence="4 5" key="2">
    <citation type="submission" date="2019-09" db="EMBL/GenBank/DDBJ databases">
        <authorList>
            <person name="Jin C."/>
        </authorList>
    </citation>
    <scope>NUCLEOTIDE SEQUENCE [LARGE SCALE GENOMIC DNA]</scope>
    <source>
        <strain evidence="4 5">BN140002</strain>
    </source>
</reference>
<evidence type="ECO:0000256" key="2">
    <source>
        <dbReference type="ARBA" id="ARBA00013346"/>
    </source>
</evidence>
<evidence type="ECO:0000313" key="5">
    <source>
        <dbReference type="Proteomes" id="UP000323142"/>
    </source>
</evidence>